<name>A0A151RLQ5_CAJCA</name>
<gene>
    <name evidence="10" type="ORF">KK1_035064</name>
</gene>
<dbReference type="AlphaFoldDB" id="A0A151RLQ5"/>
<dbReference type="GO" id="GO:0005975">
    <property type="term" value="P:carbohydrate metabolic process"/>
    <property type="evidence" value="ECO:0007669"/>
    <property type="project" value="InterPro"/>
</dbReference>
<protein>
    <submittedName>
        <fullName evidence="10">Exopolygalacturonase clone GBGE184 family</fullName>
    </submittedName>
</protein>
<dbReference type="Gene3D" id="2.160.20.10">
    <property type="entry name" value="Single-stranded right-handed beta-helix, Pectin lyase-like"/>
    <property type="match status" value="1"/>
</dbReference>
<evidence type="ECO:0000256" key="7">
    <source>
        <dbReference type="ARBA" id="ARBA00023316"/>
    </source>
</evidence>
<dbReference type="EMBL" id="KQ483665">
    <property type="protein sequence ID" value="KYP43497.1"/>
    <property type="molecule type" value="Genomic_DNA"/>
</dbReference>
<dbReference type="GO" id="GO:0071555">
    <property type="term" value="P:cell wall organization"/>
    <property type="evidence" value="ECO:0007669"/>
    <property type="project" value="UniProtKB-KW"/>
</dbReference>
<evidence type="ECO:0000313" key="10">
    <source>
        <dbReference type="EMBL" id="KYP43497.1"/>
    </source>
</evidence>
<dbReference type="InterPro" id="IPR006626">
    <property type="entry name" value="PbH1"/>
</dbReference>
<keyword evidence="3" id="KW-0134">Cell wall</keyword>
<evidence type="ECO:0000256" key="6">
    <source>
        <dbReference type="ARBA" id="ARBA00023295"/>
    </source>
</evidence>
<dbReference type="SMART" id="SM00710">
    <property type="entry name" value="PbH1"/>
    <property type="match status" value="4"/>
</dbReference>
<keyword evidence="11" id="KW-1185">Reference proteome</keyword>
<keyword evidence="7" id="KW-0961">Cell wall biogenesis/degradation</keyword>
<dbReference type="SUPFAM" id="SSF51126">
    <property type="entry name" value="Pectin lyase-like"/>
    <property type="match status" value="1"/>
</dbReference>
<dbReference type="Pfam" id="PF00295">
    <property type="entry name" value="Glyco_hydro_28"/>
    <property type="match status" value="1"/>
</dbReference>
<dbReference type="FunFam" id="2.160.20.10:FF:000004">
    <property type="entry name" value="Pectin lyase-like superfamily protein"/>
    <property type="match status" value="1"/>
</dbReference>
<evidence type="ECO:0000256" key="8">
    <source>
        <dbReference type="PROSITE-ProRule" id="PRU10052"/>
    </source>
</evidence>
<sequence length="367" mass="39820">MSFGAKPDGKFDCTQAFMDAWRATCKSNVQARLLVPQGRFVVSTMFFAGPCSTPNPVTIQVVGTVVATTDISEYENGEWLMFEELNGLKLIGGGTFDGAGKSSWAHTENCKTDPSDTCVRNPSSLYFNKVSNGILHNIKSVDPKGFHIFITNSDNIRAESLRLTAPATSPNTDGIHISSSFNVKLSENNIETGDDCVSMIKGVKNVTVHKLHCGPGHGISVGSLGKYADEPEVNQIRVENCTLVGTDNGIRIKTWPDKFPGSASDIGYSDIIMENVKNPIIIDQEYQCFPNCKKKPSLVKISDVHFSNIKGSTTSPIAVDLRCSQQFPCNNVKLTNIDLNLGPRPSGSRCANIKPIYVGIQKPPACL</sequence>
<evidence type="ECO:0000256" key="5">
    <source>
        <dbReference type="ARBA" id="ARBA00022801"/>
    </source>
</evidence>
<evidence type="ECO:0000313" key="11">
    <source>
        <dbReference type="Proteomes" id="UP000075243"/>
    </source>
</evidence>
<comment type="similarity">
    <text evidence="2 9">Belongs to the glycosyl hydrolase 28 family.</text>
</comment>
<organism evidence="10 11">
    <name type="scientific">Cajanus cajan</name>
    <name type="common">Pigeon pea</name>
    <name type="synonym">Cajanus indicus</name>
    <dbReference type="NCBI Taxonomy" id="3821"/>
    <lineage>
        <taxon>Eukaryota</taxon>
        <taxon>Viridiplantae</taxon>
        <taxon>Streptophyta</taxon>
        <taxon>Embryophyta</taxon>
        <taxon>Tracheophyta</taxon>
        <taxon>Spermatophyta</taxon>
        <taxon>Magnoliopsida</taxon>
        <taxon>eudicotyledons</taxon>
        <taxon>Gunneridae</taxon>
        <taxon>Pentapetalae</taxon>
        <taxon>rosids</taxon>
        <taxon>fabids</taxon>
        <taxon>Fabales</taxon>
        <taxon>Fabaceae</taxon>
        <taxon>Papilionoideae</taxon>
        <taxon>50 kb inversion clade</taxon>
        <taxon>NPAAA clade</taxon>
        <taxon>indigoferoid/millettioid clade</taxon>
        <taxon>Phaseoleae</taxon>
        <taxon>Cajanus</taxon>
    </lineage>
</organism>
<feature type="active site" evidence="8">
    <location>
        <position position="217"/>
    </location>
</feature>
<evidence type="ECO:0000256" key="9">
    <source>
        <dbReference type="RuleBase" id="RU361169"/>
    </source>
</evidence>
<evidence type="ECO:0000256" key="4">
    <source>
        <dbReference type="ARBA" id="ARBA00022525"/>
    </source>
</evidence>
<reference evidence="10" key="1">
    <citation type="journal article" date="2012" name="Nat. Biotechnol.">
        <title>Draft genome sequence of pigeonpea (Cajanus cajan), an orphan legume crop of resource-poor farmers.</title>
        <authorList>
            <person name="Varshney R.K."/>
            <person name="Chen W."/>
            <person name="Li Y."/>
            <person name="Bharti A.K."/>
            <person name="Saxena R.K."/>
            <person name="Schlueter J.A."/>
            <person name="Donoghue M.T."/>
            <person name="Azam S."/>
            <person name="Fan G."/>
            <person name="Whaley A.M."/>
            <person name="Farmer A.D."/>
            <person name="Sheridan J."/>
            <person name="Iwata A."/>
            <person name="Tuteja R."/>
            <person name="Penmetsa R.V."/>
            <person name="Wu W."/>
            <person name="Upadhyaya H.D."/>
            <person name="Yang S.P."/>
            <person name="Shah T."/>
            <person name="Saxena K.B."/>
            <person name="Michael T."/>
            <person name="McCombie W.R."/>
            <person name="Yang B."/>
            <person name="Zhang G."/>
            <person name="Yang H."/>
            <person name="Wang J."/>
            <person name="Spillane C."/>
            <person name="Cook D.R."/>
            <person name="May G.D."/>
            <person name="Xu X."/>
            <person name="Jackson S.A."/>
        </authorList>
    </citation>
    <scope>NUCLEOTIDE SEQUENCE [LARGE SCALE GENOMIC DNA]</scope>
</reference>
<evidence type="ECO:0000256" key="2">
    <source>
        <dbReference type="ARBA" id="ARBA00008834"/>
    </source>
</evidence>
<dbReference type="InterPro" id="IPR011050">
    <property type="entry name" value="Pectin_lyase_fold/virulence"/>
</dbReference>
<accession>A0A151RLQ5</accession>
<dbReference type="GO" id="GO:0004650">
    <property type="term" value="F:polygalacturonase activity"/>
    <property type="evidence" value="ECO:0007669"/>
    <property type="project" value="InterPro"/>
</dbReference>
<evidence type="ECO:0000256" key="1">
    <source>
        <dbReference type="ARBA" id="ARBA00004191"/>
    </source>
</evidence>
<keyword evidence="4" id="KW-0964">Secreted</keyword>
<proteinExistence type="inferred from homology"/>
<evidence type="ECO:0000256" key="3">
    <source>
        <dbReference type="ARBA" id="ARBA00022512"/>
    </source>
</evidence>
<dbReference type="OMA" id="INSVNPM"/>
<dbReference type="STRING" id="3821.A0A151RLQ5"/>
<dbReference type="InterPro" id="IPR000743">
    <property type="entry name" value="Glyco_hydro_28"/>
</dbReference>
<comment type="subcellular location">
    <subcellularLocation>
        <location evidence="1">Secreted</location>
        <location evidence="1">Cell wall</location>
    </subcellularLocation>
</comment>
<dbReference type="PANTHER" id="PTHR31375">
    <property type="match status" value="1"/>
</dbReference>
<keyword evidence="5 9" id="KW-0378">Hydrolase</keyword>
<dbReference type="Gramene" id="C.cajan_31785.t">
    <property type="protein sequence ID" value="C.cajan_31785.t"/>
    <property type="gene ID" value="C.cajan_31785"/>
</dbReference>
<dbReference type="InterPro" id="IPR012334">
    <property type="entry name" value="Pectin_lyas_fold"/>
</dbReference>
<keyword evidence="6 9" id="KW-0326">Glycosidase</keyword>
<dbReference type="Proteomes" id="UP000075243">
    <property type="component" value="Unassembled WGS sequence"/>
</dbReference>
<dbReference type="PROSITE" id="PS00502">
    <property type="entry name" value="POLYGALACTURONASE"/>
    <property type="match status" value="1"/>
</dbReference>